<dbReference type="InterPro" id="IPR012816">
    <property type="entry name" value="NADAR"/>
</dbReference>
<dbReference type="RefSeq" id="WP_173417045.1">
    <property type="nucleotide sequence ID" value="NZ_CP054139.1"/>
</dbReference>
<name>A0A7D4TXI4_9SPHI</name>
<evidence type="ECO:0000313" key="4">
    <source>
        <dbReference type="EMBL" id="QKJ32395.1"/>
    </source>
</evidence>
<proteinExistence type="predicted"/>
<dbReference type="EMBL" id="CP054139">
    <property type="protein sequence ID" value="QKJ32395.1"/>
    <property type="molecule type" value="Genomic_DNA"/>
</dbReference>
<keyword evidence="5" id="KW-1185">Reference proteome</keyword>
<organism evidence="4 5">
    <name type="scientific">Mucilaginibacter mali</name>
    <dbReference type="NCBI Taxonomy" id="2740462"/>
    <lineage>
        <taxon>Bacteria</taxon>
        <taxon>Pseudomonadati</taxon>
        <taxon>Bacteroidota</taxon>
        <taxon>Sphingobacteriia</taxon>
        <taxon>Sphingobacteriales</taxon>
        <taxon>Sphingobacteriaceae</taxon>
        <taxon>Mucilaginibacter</taxon>
    </lineage>
</organism>
<comment type="catalytic activity">
    <reaction evidence="1">
        <text>5-amino-6-(5-phospho-D-ribosylamino)uracil + H2O = 5,6-diaminouracil + D-ribose 5-phosphate</text>
        <dbReference type="Rhea" id="RHEA:55020"/>
        <dbReference type="ChEBI" id="CHEBI:15377"/>
        <dbReference type="ChEBI" id="CHEBI:46252"/>
        <dbReference type="ChEBI" id="CHEBI:58453"/>
        <dbReference type="ChEBI" id="CHEBI:78346"/>
    </reaction>
</comment>
<evidence type="ECO:0000259" key="3">
    <source>
        <dbReference type="Pfam" id="PF08719"/>
    </source>
</evidence>
<dbReference type="Pfam" id="PF08719">
    <property type="entry name" value="NADAR"/>
    <property type="match status" value="1"/>
</dbReference>
<dbReference type="KEGG" id="mmab:HQ865_22405"/>
<dbReference type="SUPFAM" id="SSF143990">
    <property type="entry name" value="YbiA-like"/>
    <property type="match status" value="1"/>
</dbReference>
<dbReference type="Gene3D" id="1.10.357.40">
    <property type="entry name" value="YbiA-like"/>
    <property type="match status" value="1"/>
</dbReference>
<evidence type="ECO:0000256" key="2">
    <source>
        <dbReference type="ARBA" id="ARBA00000751"/>
    </source>
</evidence>
<reference evidence="4 5" key="1">
    <citation type="submission" date="2020-05" db="EMBL/GenBank/DDBJ databases">
        <title>Mucilaginibacter mali sp. nov.</title>
        <authorList>
            <person name="Kim H.S."/>
            <person name="Lee K.C."/>
            <person name="Suh M.K."/>
            <person name="Kim J.-S."/>
            <person name="Han K.-I."/>
            <person name="Eom M.K."/>
            <person name="Shin Y.K."/>
            <person name="Lee J.-S."/>
        </authorList>
    </citation>
    <scope>NUCLEOTIDE SEQUENCE [LARGE SCALE GENOMIC DNA]</scope>
    <source>
        <strain evidence="4 5">G2-14</strain>
    </source>
</reference>
<accession>A0A7D4TXI4</accession>
<evidence type="ECO:0000256" key="1">
    <source>
        <dbReference type="ARBA" id="ARBA00000022"/>
    </source>
</evidence>
<sequence length="256" mass="30434">MHQYNLQWLFNRYDSGEPLKFLFFWGHSNKTNDKVGKFCFSQWYELPFVVDDISYKTTEHWMMANKALLFDDTQTYHKIINAVKPGEVKELGRQVCGFDEIIWNRERYNIVVKGNIHKFNQHPQFAQYLINTANRILVEASLVDKIWGIGLAQDAENINNPHFWNGQNLLGFALMEARDLLKEYGHFSAVISPVAIPWKAHPEIHPYDMFWQMGDGESLAMRFWAWYDELDLREQLIFKLTNPVPYVWREIFDFNE</sequence>
<dbReference type="AlphaFoldDB" id="A0A7D4TXI4"/>
<comment type="catalytic activity">
    <reaction evidence="2">
        <text>2,5-diamino-6-hydroxy-4-(5-phosphoribosylamino)-pyrimidine + H2O = 2,5,6-triamino-4-hydroxypyrimidine + D-ribose 5-phosphate</text>
        <dbReference type="Rhea" id="RHEA:23436"/>
        <dbReference type="ChEBI" id="CHEBI:15377"/>
        <dbReference type="ChEBI" id="CHEBI:58614"/>
        <dbReference type="ChEBI" id="CHEBI:78346"/>
        <dbReference type="ChEBI" id="CHEBI:137796"/>
    </reaction>
</comment>
<protein>
    <submittedName>
        <fullName evidence="4">NADAR family protein</fullName>
    </submittedName>
</protein>
<feature type="domain" description="NADAR" evidence="3">
    <location>
        <begin position="23"/>
        <end position="181"/>
    </location>
</feature>
<dbReference type="InterPro" id="IPR037238">
    <property type="entry name" value="YbiA-like_sf"/>
</dbReference>
<gene>
    <name evidence="4" type="ORF">HQ865_22405</name>
</gene>
<evidence type="ECO:0000313" key="5">
    <source>
        <dbReference type="Proteomes" id="UP000505355"/>
    </source>
</evidence>
<dbReference type="CDD" id="cd15457">
    <property type="entry name" value="NADAR"/>
    <property type="match status" value="1"/>
</dbReference>
<dbReference type="NCBIfam" id="TIGR02464">
    <property type="entry name" value="ribofla_fusion"/>
    <property type="match status" value="1"/>
</dbReference>
<dbReference type="Proteomes" id="UP000505355">
    <property type="component" value="Chromosome"/>
</dbReference>